<name>A0A6J4S7C1_9ACTN</name>
<reference evidence="2" key="1">
    <citation type="submission" date="2020-02" db="EMBL/GenBank/DDBJ databases">
        <authorList>
            <person name="Meier V. D."/>
        </authorList>
    </citation>
    <scope>NUCLEOTIDE SEQUENCE</scope>
    <source>
        <strain evidence="2">AVDCRST_MAG13</strain>
    </source>
</reference>
<gene>
    <name evidence="2" type="ORF">AVDCRST_MAG13-1486</name>
</gene>
<evidence type="ECO:0000259" key="1">
    <source>
        <dbReference type="Pfam" id="PF00561"/>
    </source>
</evidence>
<proteinExistence type="predicted"/>
<dbReference type="InterPro" id="IPR029058">
    <property type="entry name" value="AB_hydrolase_fold"/>
</dbReference>
<sequence>MRQDVERNALRARNGVKLAAGLDRPRLGQSPRDLVWSRGRCQLWRYRSDQVSLSPPLLLVHSLVSRSYVLDLQPGNSFIEHLLSAGFDVFLVDWLPADERHADDRLEDYADGYLPDAVEQTLQAAGSETVNLFGYCYGGVLTLLYAAGHPDAPLRSLTCMATPVDFEHWGVWRELAAEGRVDLDSILDENGNISGGTMRQSFRLLKPTGELRQYATLLDNVWNDQYVAAYQAMTGWANDHVPFPGATARQTLEMLVRRNAFMCDALRLDGEHVSLKDITVPMLTVIAERDHIVPEPVARPLPGLVGSEESDELRLDAGHVGLVVGRTAAKITIPKIIEFLKRRSEPATAAHARSVA</sequence>
<dbReference type="Pfam" id="PF00561">
    <property type="entry name" value="Abhydrolase_1"/>
    <property type="match status" value="1"/>
</dbReference>
<accession>A0A6J4S7C1</accession>
<dbReference type="AlphaFoldDB" id="A0A6J4S7C1"/>
<protein>
    <submittedName>
        <fullName evidence="2">Polyhydroxyalkanoic acid synthase</fullName>
    </submittedName>
</protein>
<dbReference type="Gene3D" id="3.40.50.1820">
    <property type="entry name" value="alpha/beta hydrolase"/>
    <property type="match status" value="1"/>
</dbReference>
<dbReference type="SUPFAM" id="SSF53474">
    <property type="entry name" value="alpha/beta-Hydrolases"/>
    <property type="match status" value="1"/>
</dbReference>
<dbReference type="GO" id="GO:0003824">
    <property type="term" value="F:catalytic activity"/>
    <property type="evidence" value="ECO:0007669"/>
    <property type="project" value="UniProtKB-ARBA"/>
</dbReference>
<dbReference type="EMBL" id="CADCVO010000231">
    <property type="protein sequence ID" value="CAA9486556.1"/>
    <property type="molecule type" value="Genomic_DNA"/>
</dbReference>
<organism evidence="2">
    <name type="scientific">uncultured Solirubrobacteraceae bacterium</name>
    <dbReference type="NCBI Taxonomy" id="1162706"/>
    <lineage>
        <taxon>Bacteria</taxon>
        <taxon>Bacillati</taxon>
        <taxon>Actinomycetota</taxon>
        <taxon>Thermoleophilia</taxon>
        <taxon>Solirubrobacterales</taxon>
        <taxon>Solirubrobacteraceae</taxon>
        <taxon>environmental samples</taxon>
    </lineage>
</organism>
<dbReference type="InterPro" id="IPR000073">
    <property type="entry name" value="AB_hydrolase_1"/>
</dbReference>
<dbReference type="PANTHER" id="PTHR36837:SF2">
    <property type="entry name" value="POLY(3-HYDROXYALKANOATE) POLYMERASE SUBUNIT PHAC"/>
    <property type="match status" value="1"/>
</dbReference>
<dbReference type="InterPro" id="IPR051321">
    <property type="entry name" value="PHA/PHB_synthase"/>
</dbReference>
<dbReference type="PANTHER" id="PTHR36837">
    <property type="entry name" value="POLY(3-HYDROXYALKANOATE) POLYMERASE SUBUNIT PHAC"/>
    <property type="match status" value="1"/>
</dbReference>
<evidence type="ECO:0000313" key="2">
    <source>
        <dbReference type="EMBL" id="CAA9486556.1"/>
    </source>
</evidence>
<feature type="domain" description="AB hydrolase-1" evidence="1">
    <location>
        <begin position="55"/>
        <end position="322"/>
    </location>
</feature>